<dbReference type="GO" id="GO:0005506">
    <property type="term" value="F:iron ion binding"/>
    <property type="evidence" value="ECO:0007669"/>
    <property type="project" value="InterPro"/>
</dbReference>
<protein>
    <recommendedName>
        <fullName evidence="2">Fatty acid hydroxylase domain-containing protein</fullName>
    </recommendedName>
</protein>
<organism evidence="3 4">
    <name type="scientific">Marinobacter adhaerens (strain DSM 23420 / HP15)</name>
    <dbReference type="NCBI Taxonomy" id="225937"/>
    <lineage>
        <taxon>Bacteria</taxon>
        <taxon>Pseudomonadati</taxon>
        <taxon>Pseudomonadota</taxon>
        <taxon>Gammaproteobacteria</taxon>
        <taxon>Pseudomonadales</taxon>
        <taxon>Marinobacteraceae</taxon>
        <taxon>Marinobacter</taxon>
    </lineage>
</organism>
<dbReference type="AlphaFoldDB" id="E4PR59"/>
<evidence type="ECO:0000259" key="2">
    <source>
        <dbReference type="Pfam" id="PF04116"/>
    </source>
</evidence>
<dbReference type="KEGG" id="mad:HP15_830"/>
<keyword evidence="1" id="KW-1133">Transmembrane helix</keyword>
<dbReference type="HOGENOM" id="CLU_111893_0_0_6"/>
<dbReference type="eggNOG" id="ENOG503215N">
    <property type="taxonomic scope" value="Bacteria"/>
</dbReference>
<sequence>MFRKQQKEDTMIGIPLGLLTANGVEWVFHKHVLHELGRNRASFWSFHWHDHHRNVRRNGFLDDDYRRPPLTWNAQTKEVAALVAGAAAVTPLLPFAPFFVGTLYYSAWNYYRVHKRSHLDPEWARKNLPWHYDHHMGPNPNANWCVTKPWFDHIMGTREPMENRQIA</sequence>
<dbReference type="EMBL" id="CP001978">
    <property type="protein sequence ID" value="ADP96594.1"/>
    <property type="molecule type" value="Genomic_DNA"/>
</dbReference>
<dbReference type="InterPro" id="IPR006694">
    <property type="entry name" value="Fatty_acid_hydroxylase"/>
</dbReference>
<dbReference type="GO" id="GO:0008610">
    <property type="term" value="P:lipid biosynthetic process"/>
    <property type="evidence" value="ECO:0007669"/>
    <property type="project" value="InterPro"/>
</dbReference>
<accession>E4PR59</accession>
<dbReference type="Pfam" id="PF04116">
    <property type="entry name" value="FA_hydroxylase"/>
    <property type="match status" value="1"/>
</dbReference>
<reference evidence="4" key="2">
    <citation type="submission" date="2010-02" db="EMBL/GenBank/DDBJ databases">
        <title>Complete genome sequence of Marinobacter adhaerens type strain (HP15).</title>
        <authorList>
            <person name="Gaerdes A.A.M."/>
            <person name="Kaeppel E."/>
            <person name="Shezad A."/>
            <person name="Seebah S."/>
            <person name="Teeling H."/>
            <person name="Yarza P."/>
            <person name="Gloeckner F.O."/>
            <person name="Ullrich M.S."/>
        </authorList>
    </citation>
    <scope>NUCLEOTIDE SEQUENCE [LARGE SCALE GENOMIC DNA]</scope>
    <source>
        <strain evidence="4">DSM 23420 / HP15</strain>
    </source>
</reference>
<evidence type="ECO:0000313" key="3">
    <source>
        <dbReference type="EMBL" id="ADP96594.1"/>
    </source>
</evidence>
<dbReference type="STRING" id="225937.HP15_830"/>
<feature type="domain" description="Fatty acid hydroxylase" evidence="2">
    <location>
        <begin position="16"/>
        <end position="157"/>
    </location>
</feature>
<proteinExistence type="predicted"/>
<dbReference type="PATRIC" id="fig|225937.3.peg.841"/>
<dbReference type="Proteomes" id="UP000007077">
    <property type="component" value="Chromosome"/>
</dbReference>
<evidence type="ECO:0000313" key="4">
    <source>
        <dbReference type="Proteomes" id="UP000007077"/>
    </source>
</evidence>
<feature type="transmembrane region" description="Helical" evidence="1">
    <location>
        <begin position="79"/>
        <end position="107"/>
    </location>
</feature>
<name>E4PR59_MARAH</name>
<evidence type="ECO:0000256" key="1">
    <source>
        <dbReference type="SAM" id="Phobius"/>
    </source>
</evidence>
<gene>
    <name evidence="3" type="ordered locus">HP15_830</name>
</gene>
<reference evidence="3 4" key="1">
    <citation type="journal article" date="2010" name="Stand. Genomic Sci.">
        <title>Complete genome sequence of Marinobacter adhaerens type strain (HP15), a diatom-interacting marine microorganism.</title>
        <authorList>
            <person name="Gardes A."/>
            <person name="Kaeppel E."/>
            <person name="Shehzad A."/>
            <person name="Seebah S."/>
            <person name="Teeling H."/>
            <person name="Yarza P."/>
            <person name="Glockner F.O."/>
            <person name="Grossart H.P."/>
            <person name="Ullrich M.S."/>
        </authorList>
    </citation>
    <scope>NUCLEOTIDE SEQUENCE [LARGE SCALE GENOMIC DNA]</scope>
    <source>
        <strain evidence="4">DSM 23420 / HP15</strain>
    </source>
</reference>
<dbReference type="GO" id="GO:0016491">
    <property type="term" value="F:oxidoreductase activity"/>
    <property type="evidence" value="ECO:0007669"/>
    <property type="project" value="InterPro"/>
</dbReference>
<keyword evidence="1" id="KW-0812">Transmembrane</keyword>
<keyword evidence="1" id="KW-0472">Membrane</keyword>